<dbReference type="SUPFAM" id="SSF109854">
    <property type="entry name" value="DinB/YfiT-like putative metalloenzymes"/>
    <property type="match status" value="1"/>
</dbReference>
<evidence type="ECO:0000313" key="4">
    <source>
        <dbReference type="EMBL" id="CAA9504517.1"/>
    </source>
</evidence>
<proteinExistence type="inferred from homology"/>
<evidence type="ECO:0000256" key="3">
    <source>
        <dbReference type="PIRSR" id="PIRSR607837-1"/>
    </source>
</evidence>
<reference evidence="4" key="1">
    <citation type="submission" date="2020-02" db="EMBL/GenBank/DDBJ databases">
        <authorList>
            <person name="Meier V. D."/>
        </authorList>
    </citation>
    <scope>NUCLEOTIDE SEQUENCE</scope>
    <source>
        <strain evidence="4">AVDCRST_MAG96</strain>
    </source>
</reference>
<dbReference type="AlphaFoldDB" id="A0A6J4ST11"/>
<name>A0A6J4ST11_9BACT</name>
<dbReference type="Gene3D" id="1.20.120.450">
    <property type="entry name" value="dinb family like domain"/>
    <property type="match status" value="1"/>
</dbReference>
<dbReference type="PANTHER" id="PTHR37302:SF3">
    <property type="entry name" value="DAMAGE-INDUCIBLE PROTEIN DINB"/>
    <property type="match status" value="1"/>
</dbReference>
<feature type="binding site" evidence="3">
    <location>
        <position position="48"/>
    </location>
    <ligand>
        <name>a divalent metal cation</name>
        <dbReference type="ChEBI" id="CHEBI:60240"/>
    </ligand>
</feature>
<feature type="binding site" evidence="3">
    <location>
        <position position="130"/>
    </location>
    <ligand>
        <name>a divalent metal cation</name>
        <dbReference type="ChEBI" id="CHEBI:60240"/>
    </ligand>
</feature>
<gene>
    <name evidence="4" type="ORF">AVDCRST_MAG96-2151</name>
</gene>
<accession>A0A6J4ST11</accession>
<comment type="similarity">
    <text evidence="1">Belongs to the DinB family.</text>
</comment>
<dbReference type="EMBL" id="CADCVN010000831">
    <property type="protein sequence ID" value="CAA9504517.1"/>
    <property type="molecule type" value="Genomic_DNA"/>
</dbReference>
<dbReference type="PANTHER" id="PTHR37302">
    <property type="entry name" value="SLR1116 PROTEIN"/>
    <property type="match status" value="1"/>
</dbReference>
<organism evidence="4">
    <name type="scientific">uncultured Segetibacter sp</name>
    <dbReference type="NCBI Taxonomy" id="481133"/>
    <lineage>
        <taxon>Bacteria</taxon>
        <taxon>Pseudomonadati</taxon>
        <taxon>Bacteroidota</taxon>
        <taxon>Chitinophagia</taxon>
        <taxon>Chitinophagales</taxon>
        <taxon>Chitinophagaceae</taxon>
        <taxon>Segetibacter</taxon>
        <taxon>environmental samples</taxon>
    </lineage>
</organism>
<evidence type="ECO:0000256" key="2">
    <source>
        <dbReference type="ARBA" id="ARBA00022723"/>
    </source>
</evidence>
<dbReference type="Pfam" id="PF05163">
    <property type="entry name" value="DinB"/>
    <property type="match status" value="1"/>
</dbReference>
<feature type="binding site" evidence="3">
    <location>
        <position position="134"/>
    </location>
    <ligand>
        <name>a divalent metal cation</name>
        <dbReference type="ChEBI" id="CHEBI:60240"/>
    </ligand>
</feature>
<evidence type="ECO:0000256" key="1">
    <source>
        <dbReference type="ARBA" id="ARBA00008635"/>
    </source>
</evidence>
<dbReference type="InterPro" id="IPR034660">
    <property type="entry name" value="DinB/YfiT-like"/>
</dbReference>
<dbReference type="GO" id="GO:0046872">
    <property type="term" value="F:metal ion binding"/>
    <property type="evidence" value="ECO:0007669"/>
    <property type="project" value="UniProtKB-KW"/>
</dbReference>
<keyword evidence="2 3" id="KW-0479">Metal-binding</keyword>
<dbReference type="InterPro" id="IPR007837">
    <property type="entry name" value="DinB"/>
</dbReference>
<protein>
    <submittedName>
        <fullName evidence="4">DinB family protein</fullName>
    </submittedName>
</protein>
<sequence>MKQIFKEYASYNAWANQKMTEAIFALPGETVQKTIVSSFSSLHLTLLHMWNAESIWWQRINLAETIRTNDNTNSSIKEIAGGLIEQSKQWEAWVEKSTPATFEHEFIYRNSKKEQFKQPVYQVLLHLFNHSTYHRGQLVTMLRQSGAEKIPNGDFIAFSRGKS</sequence>